<dbReference type="InterPro" id="IPR044974">
    <property type="entry name" value="Disease_R_plants"/>
</dbReference>
<dbReference type="Gene3D" id="3.40.50.300">
    <property type="entry name" value="P-loop containing nucleotide triphosphate hydrolases"/>
    <property type="match status" value="1"/>
</dbReference>
<dbReference type="Gene3D" id="3.80.10.10">
    <property type="entry name" value="Ribonuclease Inhibitor"/>
    <property type="match status" value="2"/>
</dbReference>
<dbReference type="GO" id="GO:0009626">
    <property type="term" value="P:plant-type hypersensitive response"/>
    <property type="evidence" value="ECO:0007669"/>
    <property type="project" value="UniProtKB-ARBA"/>
</dbReference>
<reference evidence="12 13" key="1">
    <citation type="journal article" date="2010" name="Nature">
        <title>Genome sequencing and analysis of the model grass Brachypodium distachyon.</title>
        <authorList>
            <consortium name="International Brachypodium Initiative"/>
        </authorList>
    </citation>
    <scope>NUCLEOTIDE SEQUENCE [LARGE SCALE GENOMIC DNA]</scope>
    <source>
        <strain evidence="12 13">Bd21</strain>
    </source>
</reference>
<feature type="domain" description="Disease resistance N-terminal" evidence="9">
    <location>
        <begin position="13"/>
        <end position="100"/>
    </location>
</feature>
<keyword evidence="14" id="KW-1185">Reference proteome</keyword>
<evidence type="ECO:0000256" key="7">
    <source>
        <dbReference type="SAM" id="MobiDB-lite"/>
    </source>
</evidence>
<dbReference type="InterPro" id="IPR027417">
    <property type="entry name" value="P-loop_NTPase"/>
</dbReference>
<dbReference type="HOGENOM" id="CLU_000837_25_4_1"/>
<dbReference type="GO" id="GO:0098542">
    <property type="term" value="P:defense response to other organism"/>
    <property type="evidence" value="ECO:0000318"/>
    <property type="project" value="GO_Central"/>
</dbReference>
<keyword evidence="5" id="KW-0611">Plant defense</keyword>
<reference evidence="13" key="3">
    <citation type="submission" date="2018-08" db="UniProtKB">
        <authorList>
            <consortium name="EnsemblPlants"/>
        </authorList>
    </citation>
    <scope>IDENTIFICATION</scope>
    <source>
        <strain evidence="13">cv. Bd21</strain>
    </source>
</reference>
<keyword evidence="6" id="KW-0175">Coiled coil</keyword>
<dbReference type="SUPFAM" id="SSF52058">
    <property type="entry name" value="L domain-like"/>
    <property type="match status" value="1"/>
</dbReference>
<accession>I1H1E5</accession>
<dbReference type="Gramene" id="KQK19776">
    <property type="protein sequence ID" value="KQK19776"/>
    <property type="gene ID" value="BRADI_1g50407v3"/>
</dbReference>
<evidence type="ECO:0000256" key="3">
    <source>
        <dbReference type="ARBA" id="ARBA00022737"/>
    </source>
</evidence>
<dbReference type="EnsemblPlants" id="KQK19776">
    <property type="protein sequence ID" value="KQK19776"/>
    <property type="gene ID" value="BRADI_1g50407v3"/>
</dbReference>
<dbReference type="PANTHER" id="PTHR23155:SF963">
    <property type="entry name" value="OS06G0287000 PROTEIN"/>
    <property type="match status" value="1"/>
</dbReference>
<dbReference type="InParanoid" id="I1H1E5"/>
<dbReference type="InterPro" id="IPR041118">
    <property type="entry name" value="Rx_N"/>
</dbReference>
<evidence type="ECO:0000256" key="2">
    <source>
        <dbReference type="ARBA" id="ARBA00022614"/>
    </source>
</evidence>
<evidence type="ECO:0000259" key="10">
    <source>
        <dbReference type="Pfam" id="PF23559"/>
    </source>
</evidence>
<protein>
    <recommendedName>
        <fullName evidence="15">AAA+ ATPase domain-containing protein</fullName>
    </recommendedName>
</protein>
<dbReference type="GO" id="GO:0043531">
    <property type="term" value="F:ADP binding"/>
    <property type="evidence" value="ECO:0007669"/>
    <property type="project" value="InterPro"/>
</dbReference>
<dbReference type="Gene3D" id="1.20.5.4130">
    <property type="match status" value="1"/>
</dbReference>
<dbReference type="Pfam" id="PF18052">
    <property type="entry name" value="Rx_N"/>
    <property type="match status" value="1"/>
</dbReference>
<dbReference type="InterPro" id="IPR002182">
    <property type="entry name" value="NB-ARC"/>
</dbReference>
<dbReference type="Proteomes" id="UP000008810">
    <property type="component" value="Chromosome 1"/>
</dbReference>
<dbReference type="Gene3D" id="1.10.10.10">
    <property type="entry name" value="Winged helix-like DNA-binding domain superfamily/Winged helix DNA-binding domain"/>
    <property type="match status" value="1"/>
</dbReference>
<dbReference type="InterPro" id="IPR058922">
    <property type="entry name" value="WHD_DRP"/>
</dbReference>
<evidence type="ECO:0000313" key="13">
    <source>
        <dbReference type="EnsemblPlants" id="KQK19776"/>
    </source>
</evidence>
<sequence length="1034" mass="117285">MAETVLSMARSMLSGAVSKAASAAADEMSLLMGVRKDIWFIKDELETMQAFLVAAERMKQKDMLLKVWAKQVRDLSYNIEDCLGEFMVHVRSQSLSQQLMKLKDRHRIAMQIRDLKSRVEEVSSRNTRYNLIDKSEGTGMVEERDSFLEDIRNQSASNIDEAELVGFTKPKQDLIELIDVHAINDPAKVVCVVGMGGLGKTTITRKVYESVKKDFSCCAWIILSQSFVRMEVLKVMIKELFGDGALKQQLERKLVREEDLARYLRKELKEKRYFVVLDDLWNLDHWEWVRKIAFPSNNVKGSRIIVTTRDAGLANDCTFEPRDAGLAKDCTFKPLIFHLKALAIDDATKLLLRKTRKRLEDMKNDETMRKIVPKIVKKCGCLPLAILTIGGLLATKMVTGWESIYNQIPLELERPNLATMRRMVTLSYNHLPSHLKLCFLYLSIFPEDFEIQRSRLVGRWIAEGFVEARAGMNIVDIGNGYFDELINRSMIQPSRLNIEGTVKSCRVHDIVRDVMVSISIEENFVGLIGGDIITSVPEENFRHIAYHGTKCRTKAMDCSHVRSLTMFGERPMEPSPSVCSSEFRMLRILDLNSAQFTTTQNDIQNIGLLGHLKYLNVYTSRWYSYIYKLPRSIGKLQGLQILDIRDTYITTLPREISKLKSLRALRCCNQSYDFCDPVEPKECLLVFLLLPLFFTPLLDENRAKVIAKLHKGFSSRWSMSRGVKVPRGIGNLKELQVLETVDIKRTSSKAIEELGQLTLLRKLKVNTEGATVKKCKILCVSSENLSSLRSLHVNAGRDGTLEWLHSVSAPPLLLRSLWLYGRLGEEMPNWVGSLMQLVKITLLRSRLKEGGKIMEILGALPNLVLLSLHLNAYLEEKLVFRTGAFPKLKQLEIYGPGELKGVRFEEGTSPHMEMIVIGWHRLESGIFGIKHLPRLKEISLGWGGYVARLGVLQGEVDAHPNKPVLQLKYDRSEHDLGDIVQGSDAVQVEEAMEEESSLHPEPAAAAGESSSQAVIHMPMTNTRQDDLLHTYNSC</sequence>
<evidence type="ECO:0000259" key="11">
    <source>
        <dbReference type="Pfam" id="PF23598"/>
    </source>
</evidence>
<evidence type="ECO:0000256" key="6">
    <source>
        <dbReference type="ARBA" id="ARBA00023054"/>
    </source>
</evidence>
<dbReference type="InterPro" id="IPR038005">
    <property type="entry name" value="RX-like_CC"/>
</dbReference>
<evidence type="ECO:0008006" key="15">
    <source>
        <dbReference type="Google" id="ProtNLM"/>
    </source>
</evidence>
<dbReference type="OrthoDB" id="680011at2759"/>
<dbReference type="GO" id="GO:0002758">
    <property type="term" value="P:innate immune response-activating signaling pathway"/>
    <property type="evidence" value="ECO:0007669"/>
    <property type="project" value="UniProtKB-ARBA"/>
</dbReference>
<evidence type="ECO:0000259" key="9">
    <source>
        <dbReference type="Pfam" id="PF18052"/>
    </source>
</evidence>
<dbReference type="CDD" id="cd14798">
    <property type="entry name" value="RX-CC_like"/>
    <property type="match status" value="1"/>
</dbReference>
<evidence type="ECO:0000259" key="8">
    <source>
        <dbReference type="Pfam" id="PF00931"/>
    </source>
</evidence>
<dbReference type="OMA" id="WIVECEM"/>
<dbReference type="PRINTS" id="PR00364">
    <property type="entry name" value="DISEASERSIST"/>
</dbReference>
<evidence type="ECO:0000256" key="4">
    <source>
        <dbReference type="ARBA" id="ARBA00022741"/>
    </source>
</evidence>
<dbReference type="InterPro" id="IPR036388">
    <property type="entry name" value="WH-like_DNA-bd_sf"/>
</dbReference>
<organism evidence="13">
    <name type="scientific">Brachypodium distachyon</name>
    <name type="common">Purple false brome</name>
    <name type="synonym">Trachynia distachya</name>
    <dbReference type="NCBI Taxonomy" id="15368"/>
    <lineage>
        <taxon>Eukaryota</taxon>
        <taxon>Viridiplantae</taxon>
        <taxon>Streptophyta</taxon>
        <taxon>Embryophyta</taxon>
        <taxon>Tracheophyta</taxon>
        <taxon>Spermatophyta</taxon>
        <taxon>Magnoliopsida</taxon>
        <taxon>Liliopsida</taxon>
        <taxon>Poales</taxon>
        <taxon>Poaceae</taxon>
        <taxon>BOP clade</taxon>
        <taxon>Pooideae</taxon>
        <taxon>Stipodae</taxon>
        <taxon>Brachypodieae</taxon>
        <taxon>Brachypodium</taxon>
    </lineage>
</organism>
<gene>
    <name evidence="12" type="ORF">BRADI_1g50407v3</name>
</gene>
<dbReference type="eggNOG" id="KOG4658">
    <property type="taxonomic scope" value="Eukaryota"/>
</dbReference>
<dbReference type="Pfam" id="PF23598">
    <property type="entry name" value="LRR_14"/>
    <property type="match status" value="2"/>
</dbReference>
<dbReference type="EMBL" id="CM000880">
    <property type="protein sequence ID" value="KQK19776.1"/>
    <property type="molecule type" value="Genomic_DNA"/>
</dbReference>
<evidence type="ECO:0000313" key="12">
    <source>
        <dbReference type="EMBL" id="KQK19776.1"/>
    </source>
</evidence>
<comment type="similarity">
    <text evidence="1">Belongs to the disease resistance NB-LRR family.</text>
</comment>
<dbReference type="InterPro" id="IPR055414">
    <property type="entry name" value="LRR_R13L4/SHOC2-like"/>
</dbReference>
<dbReference type="Gene3D" id="1.10.8.430">
    <property type="entry name" value="Helical domain of apoptotic protease-activating factors"/>
    <property type="match status" value="1"/>
</dbReference>
<keyword evidence="4" id="KW-0547">Nucleotide-binding</keyword>
<dbReference type="FunFam" id="1.10.10.10:FF:000322">
    <property type="entry name" value="Probable disease resistance protein At1g63360"/>
    <property type="match status" value="1"/>
</dbReference>
<name>I1H1E5_BRADI</name>
<feature type="domain" description="Disease resistance R13L4/SHOC-2-like LRR" evidence="11">
    <location>
        <begin position="560"/>
        <end position="669"/>
    </location>
</feature>
<feature type="domain" description="NB-ARC" evidence="8">
    <location>
        <begin position="184"/>
        <end position="317"/>
    </location>
</feature>
<dbReference type="AlphaFoldDB" id="I1H1E5"/>
<dbReference type="InterPro" id="IPR032675">
    <property type="entry name" value="LRR_dom_sf"/>
</dbReference>
<dbReference type="GO" id="GO:0042742">
    <property type="term" value="P:defense response to bacterium"/>
    <property type="evidence" value="ECO:0007669"/>
    <property type="project" value="UniProtKB-ARBA"/>
</dbReference>
<keyword evidence="2" id="KW-0433">Leucine-rich repeat</keyword>
<dbReference type="Pfam" id="PF23559">
    <property type="entry name" value="WHD_DRP"/>
    <property type="match status" value="1"/>
</dbReference>
<proteinExistence type="inferred from homology"/>
<feature type="domain" description="Disease resistance protein winged helix" evidence="10">
    <location>
        <begin position="444"/>
        <end position="514"/>
    </location>
</feature>
<dbReference type="STRING" id="15368.I1H1E5"/>
<evidence type="ECO:0000313" key="14">
    <source>
        <dbReference type="Proteomes" id="UP000008810"/>
    </source>
</evidence>
<evidence type="ECO:0000256" key="1">
    <source>
        <dbReference type="ARBA" id="ARBA00008894"/>
    </source>
</evidence>
<dbReference type="SUPFAM" id="SSF52540">
    <property type="entry name" value="P-loop containing nucleoside triphosphate hydrolases"/>
    <property type="match status" value="1"/>
</dbReference>
<reference evidence="12" key="2">
    <citation type="submission" date="2017-06" db="EMBL/GenBank/DDBJ databases">
        <title>WGS assembly of Brachypodium distachyon.</title>
        <authorList>
            <consortium name="The International Brachypodium Initiative"/>
            <person name="Lucas S."/>
            <person name="Harmon-Smith M."/>
            <person name="Lail K."/>
            <person name="Tice H."/>
            <person name="Grimwood J."/>
            <person name="Bruce D."/>
            <person name="Barry K."/>
            <person name="Shu S."/>
            <person name="Lindquist E."/>
            <person name="Wang M."/>
            <person name="Pitluck S."/>
            <person name="Vogel J.P."/>
            <person name="Garvin D.F."/>
            <person name="Mockler T.C."/>
            <person name="Schmutz J."/>
            <person name="Rokhsar D."/>
            <person name="Bevan M.W."/>
        </authorList>
    </citation>
    <scope>NUCLEOTIDE SEQUENCE</scope>
    <source>
        <strain evidence="12">Bd21</strain>
    </source>
</reference>
<evidence type="ECO:0000256" key="5">
    <source>
        <dbReference type="ARBA" id="ARBA00022821"/>
    </source>
</evidence>
<dbReference type="InterPro" id="IPR042197">
    <property type="entry name" value="Apaf_helical"/>
</dbReference>
<dbReference type="Pfam" id="PF00931">
    <property type="entry name" value="NB-ARC"/>
    <property type="match status" value="1"/>
</dbReference>
<feature type="domain" description="Disease resistance R13L4/SHOC-2-like LRR" evidence="11">
    <location>
        <begin position="720"/>
        <end position="964"/>
    </location>
</feature>
<feature type="region of interest" description="Disordered" evidence="7">
    <location>
        <begin position="990"/>
        <end position="1011"/>
    </location>
</feature>
<dbReference type="PANTHER" id="PTHR23155">
    <property type="entry name" value="DISEASE RESISTANCE PROTEIN RP"/>
    <property type="match status" value="1"/>
</dbReference>
<keyword evidence="3" id="KW-0677">Repeat</keyword>